<dbReference type="Pfam" id="PF01497">
    <property type="entry name" value="Peripla_BP_2"/>
    <property type="match status" value="1"/>
</dbReference>
<feature type="domain" description="Fe/B12 periplasmic-binding" evidence="2">
    <location>
        <begin position="36"/>
        <end position="246"/>
    </location>
</feature>
<dbReference type="EMBL" id="VOSK01000037">
    <property type="protein sequence ID" value="MPR26002.1"/>
    <property type="molecule type" value="Genomic_DNA"/>
</dbReference>
<keyword evidence="1" id="KW-0732">Signal</keyword>
<dbReference type="Gene3D" id="3.40.50.1980">
    <property type="entry name" value="Nitrogenase molybdenum iron protein domain"/>
    <property type="match status" value="1"/>
</dbReference>
<name>A0A5N7MG25_9HYPH</name>
<proteinExistence type="predicted"/>
<protein>
    <submittedName>
        <fullName evidence="3">ABC transporter substrate-binding protein</fullName>
    </submittedName>
</protein>
<feature type="chain" id="PRO_5030135381" evidence="1">
    <location>
        <begin position="30"/>
        <end position="285"/>
    </location>
</feature>
<organism evidence="3 4">
    <name type="scientific">Microvirga tunisiensis</name>
    <dbReference type="NCBI Taxonomy" id="2108360"/>
    <lineage>
        <taxon>Bacteria</taxon>
        <taxon>Pseudomonadati</taxon>
        <taxon>Pseudomonadota</taxon>
        <taxon>Alphaproteobacteria</taxon>
        <taxon>Hyphomicrobiales</taxon>
        <taxon>Methylobacteriaceae</taxon>
        <taxon>Microvirga</taxon>
    </lineage>
</organism>
<evidence type="ECO:0000259" key="2">
    <source>
        <dbReference type="Pfam" id="PF01497"/>
    </source>
</evidence>
<dbReference type="Proteomes" id="UP000403266">
    <property type="component" value="Unassembled WGS sequence"/>
</dbReference>
<gene>
    <name evidence="3" type="ORF">FS320_12385</name>
</gene>
<dbReference type="AlphaFoldDB" id="A0A5N7MG25"/>
<reference evidence="3 4" key="1">
    <citation type="journal article" date="2019" name="Syst. Appl. Microbiol.">
        <title>Microvirga tunisiensis sp. nov., a root nodule symbiotic bacterium isolated from Lupinus micranthus and L. luteus grown in Northern Tunisia.</title>
        <authorList>
            <person name="Msaddak A."/>
            <person name="Rejili M."/>
            <person name="Duran D."/>
            <person name="Mars M."/>
            <person name="Palacios J.M."/>
            <person name="Ruiz-Argueso T."/>
            <person name="Rey L."/>
            <person name="Imperial J."/>
        </authorList>
    </citation>
    <scope>NUCLEOTIDE SEQUENCE [LARGE SCALE GENOMIC DNA]</scope>
    <source>
        <strain evidence="3 4">Lmie10</strain>
    </source>
</reference>
<dbReference type="OrthoDB" id="1632039at2"/>
<evidence type="ECO:0000313" key="4">
    <source>
        <dbReference type="Proteomes" id="UP000403266"/>
    </source>
</evidence>
<sequence length="285" mass="30321">MMLHRHASSGAALALLTCLAAFVTGAVQAQSWPSRVASLNLCTDQLVLTLADRSQILSLSRLARDTSISFLADQAAGLPMNDGSAETILFDRPDLVLTGTYGHQEQIALLKGQALEVLSLGPWADLEDGRGQIRTLARRLGHPDRGETLIARIDAALERARGIVPVRRSILVYERGGWVMALHSPLNEILVHMGFRLHQEALGLGQGGVARLETIVTMPPDFMLVDAASSQAVDNGTALFAHPALAGAVPLEQRLALPGQLTICGGPSTPVAIDMLSAAVQARLR</sequence>
<evidence type="ECO:0000313" key="3">
    <source>
        <dbReference type="EMBL" id="MPR26002.1"/>
    </source>
</evidence>
<comment type="caution">
    <text evidence="3">The sequence shown here is derived from an EMBL/GenBank/DDBJ whole genome shotgun (WGS) entry which is preliminary data.</text>
</comment>
<dbReference type="InterPro" id="IPR002491">
    <property type="entry name" value="ABC_transptr_periplasmic_BD"/>
</dbReference>
<dbReference type="SUPFAM" id="SSF53807">
    <property type="entry name" value="Helical backbone' metal receptor"/>
    <property type="match status" value="1"/>
</dbReference>
<feature type="signal peptide" evidence="1">
    <location>
        <begin position="1"/>
        <end position="29"/>
    </location>
</feature>
<evidence type="ECO:0000256" key="1">
    <source>
        <dbReference type="SAM" id="SignalP"/>
    </source>
</evidence>
<dbReference type="RefSeq" id="WP_152711903.1">
    <property type="nucleotide sequence ID" value="NZ_VOSJ01000032.1"/>
</dbReference>
<accession>A0A5N7MG25</accession>
<keyword evidence="4" id="KW-1185">Reference proteome</keyword>